<keyword evidence="6" id="KW-0175">Coiled coil</keyword>
<sequence length="880" mass="96216">MHIKLFKSTFLGFLFILFTSLQLIQCAVLGIDFGQEYTKGSLVAPGAPFEVIMTSDSKRKDLSGITFKKAPGSGSGTFERIYGNSAAAVIQRFPATSPFYLKPLLGQSLDSPAAKWYSEQFPAVKLVPSNNNRSTIAIQIFDDIYSVEEIVAMSFSEIKGRASKVLTQALSGSSGYLKDTALSVPPYYSIQQRKALQDAVEIADLRLISLVNDGAAVAANFAASRQFENDKKEHHIIYDIGAGSTTATLVEIYQADLVPEGSPFPRSHTVIDVIGVGYDTELGGHVLTQSVRNILIDKFLEANPKVKRNDLLNDHRALARFWREAERVKFVLSANSETQSSIESAYNDISLKTHVSRVEFEDANRHLFDKVPAPILDALNNPLNNSTEAFDFSKVSSIILTGGSTRIPIVQQELLSLINARDPTEQVTLAKNVNADEAAVLGTALRGVGISKIFRSKDMAVIDRAIWDYSAEIDGEVATIFPRGTPLDSKFVLPFDSSKDDFKLVLYENGKEFVRHNINGVQSAIKRLLNDPHRECISNVSVEAEFHLSNSRIVELLGTYAKCESIEKVVSTESSQQSSTSDSADVESSSETDNASSGTTSSATTASVSPTAKPPKVVKKSVSMTNSFDGPRPMGSASKQSALSRLRALDRLDADRLSREEARNTFESRLYRVRELLESEESAQQKLAEFGEWFDYDSEKASIKVLQEKLAELNALADSYNKETTVQQIELPKETGSVVEPTMAGPEIILEPPVVQEQQPFENEKLADVYQGIKEVAEMLDQLGIDIPNREAVAQILGGSTVPDSTSNLKGIAELLRSKLQAANLDGSEPADSGDVESRLNDLRHMIKKAADIIKTESSATPSVSISTSPSPKNPQHDDL</sequence>
<evidence type="ECO:0000256" key="4">
    <source>
        <dbReference type="ARBA" id="ARBA00022840"/>
    </source>
</evidence>
<evidence type="ECO:0000256" key="1">
    <source>
        <dbReference type="ARBA" id="ARBA00004319"/>
    </source>
</evidence>
<dbReference type="GO" id="GO:0034663">
    <property type="term" value="C:endoplasmic reticulum chaperone complex"/>
    <property type="evidence" value="ECO:0007669"/>
    <property type="project" value="TreeGrafter"/>
</dbReference>
<keyword evidence="10" id="KW-1185">Reference proteome</keyword>
<evidence type="ECO:0000256" key="3">
    <source>
        <dbReference type="ARBA" id="ARBA00022741"/>
    </source>
</evidence>
<dbReference type="Proteomes" id="UP000189580">
    <property type="component" value="Chromosome b"/>
</dbReference>
<evidence type="ECO:0000256" key="5">
    <source>
        <dbReference type="ARBA" id="ARBA00023186"/>
    </source>
</evidence>
<dbReference type="InterPro" id="IPR043129">
    <property type="entry name" value="ATPase_NBD"/>
</dbReference>
<dbReference type="GO" id="GO:0140662">
    <property type="term" value="F:ATP-dependent protein folding chaperone"/>
    <property type="evidence" value="ECO:0007669"/>
    <property type="project" value="InterPro"/>
</dbReference>
<dbReference type="GO" id="GO:0030968">
    <property type="term" value="P:endoplasmic reticulum unfolded protein response"/>
    <property type="evidence" value="ECO:0007669"/>
    <property type="project" value="TreeGrafter"/>
</dbReference>
<evidence type="ECO:0000313" key="9">
    <source>
        <dbReference type="EMBL" id="ANB14447.1"/>
    </source>
</evidence>
<dbReference type="InterPro" id="IPR018181">
    <property type="entry name" value="Heat_shock_70_CS"/>
</dbReference>
<feature type="compositionally biased region" description="Low complexity" evidence="7">
    <location>
        <begin position="856"/>
        <end position="871"/>
    </location>
</feature>
<keyword evidence="5" id="KW-0143">Chaperone</keyword>
<feature type="region of interest" description="Disordered" evidence="7">
    <location>
        <begin position="854"/>
        <end position="880"/>
    </location>
</feature>
<reference evidence="9 10" key="1">
    <citation type="submission" date="2016-02" db="EMBL/GenBank/DDBJ databases">
        <title>Complete genome sequence and transcriptome regulation of the pentose utilising yeast Sugiyamaella lignohabitans.</title>
        <authorList>
            <person name="Bellasio M."/>
            <person name="Peymann A."/>
            <person name="Valli M."/>
            <person name="Sipitzky M."/>
            <person name="Graf A."/>
            <person name="Sauer M."/>
            <person name="Marx H."/>
            <person name="Mattanovich D."/>
        </authorList>
    </citation>
    <scope>NUCLEOTIDE SEQUENCE [LARGE SCALE GENOMIC DNA]</scope>
    <source>
        <strain evidence="9 10">CBS 10342</strain>
    </source>
</reference>
<keyword evidence="4" id="KW-0067">ATP-binding</keyword>
<feature type="coiled-coil region" evidence="6">
    <location>
        <begin position="696"/>
        <end position="723"/>
    </location>
</feature>
<keyword evidence="3" id="KW-0547">Nucleotide-binding</keyword>
<dbReference type="AlphaFoldDB" id="A0A161HLU7"/>
<name>A0A161HLU7_9ASCO</name>
<dbReference type="Gene3D" id="3.90.640.10">
    <property type="entry name" value="Actin, Chain A, domain 4"/>
    <property type="match status" value="1"/>
</dbReference>
<keyword evidence="2 8" id="KW-0732">Signal</keyword>
<dbReference type="PANTHER" id="PTHR45639">
    <property type="entry name" value="HSC70CB, ISOFORM G-RELATED"/>
    <property type="match status" value="1"/>
</dbReference>
<gene>
    <name evidence="9" type="primary">LHS1</name>
    <name evidence="9" type="ORF">AWJ20_2037</name>
</gene>
<evidence type="ECO:0000256" key="2">
    <source>
        <dbReference type="ARBA" id="ARBA00022729"/>
    </source>
</evidence>
<evidence type="ECO:0000256" key="8">
    <source>
        <dbReference type="SAM" id="SignalP"/>
    </source>
</evidence>
<evidence type="ECO:0000256" key="6">
    <source>
        <dbReference type="SAM" id="Coils"/>
    </source>
</evidence>
<dbReference type="PRINTS" id="PR00301">
    <property type="entry name" value="HEATSHOCK70"/>
</dbReference>
<feature type="compositionally biased region" description="Low complexity" evidence="7">
    <location>
        <begin position="591"/>
        <end position="623"/>
    </location>
</feature>
<dbReference type="KEGG" id="slb:AWJ20_2037"/>
<dbReference type="GO" id="GO:0005524">
    <property type="term" value="F:ATP binding"/>
    <property type="evidence" value="ECO:0007669"/>
    <property type="project" value="UniProtKB-KW"/>
</dbReference>
<feature type="region of interest" description="Disordered" evidence="7">
    <location>
        <begin position="571"/>
        <end position="642"/>
    </location>
</feature>
<dbReference type="SUPFAM" id="SSF53067">
    <property type="entry name" value="Actin-like ATPase domain"/>
    <property type="match status" value="2"/>
</dbReference>
<dbReference type="CDD" id="cd10230">
    <property type="entry name" value="ASKHA_NBD_HSP70_HYOU1"/>
    <property type="match status" value="1"/>
</dbReference>
<dbReference type="InterPro" id="IPR013126">
    <property type="entry name" value="Hsp_70_fam"/>
</dbReference>
<dbReference type="GeneID" id="30033904"/>
<feature type="chain" id="PRO_5007822818" evidence="8">
    <location>
        <begin position="27"/>
        <end position="880"/>
    </location>
</feature>
<feature type="signal peptide" evidence="8">
    <location>
        <begin position="1"/>
        <end position="26"/>
    </location>
</feature>
<dbReference type="EMBL" id="CP014503">
    <property type="protein sequence ID" value="ANB14447.1"/>
    <property type="molecule type" value="Genomic_DNA"/>
</dbReference>
<dbReference type="PROSITE" id="PS01036">
    <property type="entry name" value="HSP70_3"/>
    <property type="match status" value="1"/>
</dbReference>
<organism evidence="9 10">
    <name type="scientific">Sugiyamaella lignohabitans</name>
    <dbReference type="NCBI Taxonomy" id="796027"/>
    <lineage>
        <taxon>Eukaryota</taxon>
        <taxon>Fungi</taxon>
        <taxon>Dikarya</taxon>
        <taxon>Ascomycota</taxon>
        <taxon>Saccharomycotina</taxon>
        <taxon>Dipodascomycetes</taxon>
        <taxon>Dipodascales</taxon>
        <taxon>Trichomonascaceae</taxon>
        <taxon>Sugiyamaella</taxon>
    </lineage>
</organism>
<dbReference type="OrthoDB" id="10262720at2759"/>
<evidence type="ECO:0000313" key="10">
    <source>
        <dbReference type="Proteomes" id="UP000189580"/>
    </source>
</evidence>
<dbReference type="RefSeq" id="XP_018736924.1">
    <property type="nucleotide sequence ID" value="XM_018878963.1"/>
</dbReference>
<dbReference type="Gene3D" id="3.30.30.30">
    <property type="match status" value="1"/>
</dbReference>
<dbReference type="PANTHER" id="PTHR45639:SF3">
    <property type="entry name" value="HYPOXIA UP-REGULATED PROTEIN 1"/>
    <property type="match status" value="1"/>
</dbReference>
<comment type="subcellular location">
    <subcellularLocation>
        <location evidence="1">Endoplasmic reticulum lumen</location>
    </subcellularLocation>
</comment>
<dbReference type="Pfam" id="PF00012">
    <property type="entry name" value="HSP70"/>
    <property type="match status" value="1"/>
</dbReference>
<proteinExistence type="predicted"/>
<protein>
    <submittedName>
        <fullName evidence="9">Hsp70 family chaperone LHS1</fullName>
    </submittedName>
</protein>
<accession>A0A161HLU7</accession>
<feature type="compositionally biased region" description="Low complexity" evidence="7">
    <location>
        <begin position="571"/>
        <end position="583"/>
    </location>
</feature>
<dbReference type="Gene3D" id="3.30.420.40">
    <property type="match status" value="2"/>
</dbReference>
<dbReference type="GO" id="GO:0005788">
    <property type="term" value="C:endoplasmic reticulum lumen"/>
    <property type="evidence" value="ECO:0007669"/>
    <property type="project" value="UniProtKB-SubCell"/>
</dbReference>
<evidence type="ECO:0000256" key="7">
    <source>
        <dbReference type="SAM" id="MobiDB-lite"/>
    </source>
</evidence>